<dbReference type="Pfam" id="PF02518">
    <property type="entry name" value="HATPase_c"/>
    <property type="match status" value="1"/>
</dbReference>
<dbReference type="InterPro" id="IPR050428">
    <property type="entry name" value="TCS_sensor_his_kinase"/>
</dbReference>
<evidence type="ECO:0000256" key="1">
    <source>
        <dbReference type="ARBA" id="ARBA00000085"/>
    </source>
</evidence>
<evidence type="ECO:0000259" key="7">
    <source>
        <dbReference type="Pfam" id="PF02518"/>
    </source>
</evidence>
<feature type="region of interest" description="Disordered" evidence="6">
    <location>
        <begin position="636"/>
        <end position="805"/>
    </location>
</feature>
<keyword evidence="5" id="KW-0418">Kinase</keyword>
<evidence type="ECO:0000256" key="3">
    <source>
        <dbReference type="ARBA" id="ARBA00022553"/>
    </source>
</evidence>
<feature type="compositionally biased region" description="Basic and acidic residues" evidence="6">
    <location>
        <begin position="755"/>
        <end position="764"/>
    </location>
</feature>
<dbReference type="Pfam" id="PF08376">
    <property type="entry name" value="NIT"/>
    <property type="match status" value="1"/>
</dbReference>
<feature type="domain" description="Histidine kinase/HSP90-like ATPase" evidence="7">
    <location>
        <begin position="521"/>
        <end position="624"/>
    </location>
</feature>
<feature type="domain" description="Nitrate/nitrite sensing protein" evidence="8">
    <location>
        <begin position="60"/>
        <end position="296"/>
    </location>
</feature>
<dbReference type="EC" id="2.7.13.3" evidence="2"/>
<dbReference type="AlphaFoldDB" id="A0A2P8DQ53"/>
<evidence type="ECO:0000313" key="10">
    <source>
        <dbReference type="Proteomes" id="UP000240542"/>
    </source>
</evidence>
<dbReference type="InterPro" id="IPR003594">
    <property type="entry name" value="HATPase_dom"/>
</dbReference>
<evidence type="ECO:0000313" key="9">
    <source>
        <dbReference type="EMBL" id="PSK99322.1"/>
    </source>
</evidence>
<dbReference type="PANTHER" id="PTHR45436">
    <property type="entry name" value="SENSOR HISTIDINE KINASE YKOH"/>
    <property type="match status" value="1"/>
</dbReference>
<evidence type="ECO:0000256" key="6">
    <source>
        <dbReference type="SAM" id="MobiDB-lite"/>
    </source>
</evidence>
<gene>
    <name evidence="9" type="ORF">CLV63_10343</name>
</gene>
<dbReference type="SUPFAM" id="SSF55874">
    <property type="entry name" value="ATPase domain of HSP90 chaperone/DNA topoisomerase II/histidine kinase"/>
    <property type="match status" value="1"/>
</dbReference>
<accession>A0A2P8DQ53</accession>
<evidence type="ECO:0000256" key="4">
    <source>
        <dbReference type="ARBA" id="ARBA00022679"/>
    </source>
</evidence>
<comment type="catalytic activity">
    <reaction evidence="1">
        <text>ATP + protein L-histidine = ADP + protein N-phospho-L-histidine.</text>
        <dbReference type="EC" id="2.7.13.3"/>
    </reaction>
</comment>
<evidence type="ECO:0000256" key="5">
    <source>
        <dbReference type="ARBA" id="ARBA00022777"/>
    </source>
</evidence>
<dbReference type="GO" id="GO:0004673">
    <property type="term" value="F:protein histidine kinase activity"/>
    <property type="evidence" value="ECO:0007669"/>
    <property type="project" value="UniProtKB-EC"/>
</dbReference>
<dbReference type="Gene3D" id="3.30.565.10">
    <property type="entry name" value="Histidine kinase-like ATPase, C-terminal domain"/>
    <property type="match status" value="1"/>
</dbReference>
<keyword evidence="10" id="KW-1185">Reference proteome</keyword>
<dbReference type="PANTHER" id="PTHR45436:SF5">
    <property type="entry name" value="SENSOR HISTIDINE KINASE TRCS"/>
    <property type="match status" value="1"/>
</dbReference>
<reference evidence="9 10" key="1">
    <citation type="submission" date="2018-03" db="EMBL/GenBank/DDBJ databases">
        <title>Genomic Encyclopedia of Archaeal and Bacterial Type Strains, Phase II (KMG-II): from individual species to whole genera.</title>
        <authorList>
            <person name="Goeker M."/>
        </authorList>
    </citation>
    <scope>NUCLEOTIDE SEQUENCE [LARGE SCALE GENOMIC DNA]</scope>
    <source>
        <strain evidence="9 10">DSM 45312</strain>
    </source>
</reference>
<name>A0A2P8DQ53_9ACTN</name>
<dbReference type="OrthoDB" id="3845898at2"/>
<keyword evidence="4" id="KW-0808">Transferase</keyword>
<dbReference type="InterPro" id="IPR013587">
    <property type="entry name" value="Nitrate/nitrite_sensing"/>
</dbReference>
<comment type="caution">
    <text evidence="9">The sequence shown here is derived from an EMBL/GenBank/DDBJ whole genome shotgun (WGS) entry which is preliminary data.</text>
</comment>
<dbReference type="GO" id="GO:0000160">
    <property type="term" value="P:phosphorelay signal transduction system"/>
    <property type="evidence" value="ECO:0007669"/>
    <property type="project" value="TreeGrafter"/>
</dbReference>
<feature type="compositionally biased region" description="Basic and acidic residues" evidence="6">
    <location>
        <begin position="636"/>
        <end position="684"/>
    </location>
</feature>
<feature type="compositionally biased region" description="Polar residues" evidence="6">
    <location>
        <begin position="765"/>
        <end position="774"/>
    </location>
</feature>
<keyword evidence="3" id="KW-0597">Phosphoprotein</keyword>
<dbReference type="InterPro" id="IPR036890">
    <property type="entry name" value="HATPase_C_sf"/>
</dbReference>
<organism evidence="9 10">
    <name type="scientific">Murinocardiopsis flavida</name>
    <dbReference type="NCBI Taxonomy" id="645275"/>
    <lineage>
        <taxon>Bacteria</taxon>
        <taxon>Bacillati</taxon>
        <taxon>Actinomycetota</taxon>
        <taxon>Actinomycetes</taxon>
        <taxon>Streptosporangiales</taxon>
        <taxon>Nocardiopsidaceae</taxon>
        <taxon>Murinocardiopsis</taxon>
    </lineage>
</organism>
<dbReference type="EMBL" id="PYGA01000003">
    <property type="protein sequence ID" value="PSK99322.1"/>
    <property type="molecule type" value="Genomic_DNA"/>
</dbReference>
<evidence type="ECO:0000256" key="2">
    <source>
        <dbReference type="ARBA" id="ARBA00012438"/>
    </source>
</evidence>
<sequence>MRSARTRSIRFRILALLLVPLLTLVPLWGFAVFLTAPDGLNLLAIQRLQPEVGVPSDALGTALAAERRAAMVYVADPGSGTAELEKRRDETDAAATKFRKVTGGDVQDVARPETQDLTQRTLDRLGDVAEVRASIDDGSATEENVFGFYSGLVTTTNSILASLTSLDDPNLTAASQSLGRVSASRDLLAQEDALLAAALAGGELDRGAYSRFAKQVGAVQASFDGAQANLPDDSRTTYAGIANGETANRLHAMEDAVIDAGPGRIPRSVTAAQWREVNADYMGEMRALELKTGRTLQADALPIANGILVRAGIAALLGLVGVVLSVWISVRTGRSLIKEITDLKTQIKEVATQQLPNLVRRLRSGRGLDISDLGPSRLAFQLRTRELDDLNWAFDEARRVAVQSATGEAKLRENVNDVIVNLARRNQALLHRQLQLFDQLERRVSDPEELREVFVLDHLATRMRRHAESLLILSGSAPGRGWSRPMPVDDVVRAASTEVEEYTRVSIFPMNAPHLSGGTVTDVIHLLAELIENATSSSPPTSEVLIRGREVANGFAIEIEDGGLGMSEQALADANALLADPPELDLARRTELGHFVVATLARRHGIKVHLRDSPYGGVTAIVLLSPSIIVADEHGAEHDPVTEGRGEPEQAAIPRDRGTDPAGVRHREVSDGGENGRRPHEPAHRAPTPQAGGDGPASPEQPTRPPGPEHAPRPRAARREPQGPAGPARLPQRVRQANLVPQLQDDGAAAGPGPFDDRPPEDSRSMLTALQNGWNRGRRDDTPPTEHPGDPGAPDRASTEAEGDQ</sequence>
<dbReference type="GO" id="GO:0005886">
    <property type="term" value="C:plasma membrane"/>
    <property type="evidence" value="ECO:0007669"/>
    <property type="project" value="TreeGrafter"/>
</dbReference>
<proteinExistence type="predicted"/>
<evidence type="ECO:0000259" key="8">
    <source>
        <dbReference type="Pfam" id="PF08376"/>
    </source>
</evidence>
<protein>
    <recommendedName>
        <fullName evidence="2">histidine kinase</fullName>
        <ecNumber evidence="2">2.7.13.3</ecNumber>
    </recommendedName>
</protein>
<feature type="compositionally biased region" description="Basic and acidic residues" evidence="6">
    <location>
        <begin position="777"/>
        <end position="789"/>
    </location>
</feature>
<dbReference type="Proteomes" id="UP000240542">
    <property type="component" value="Unassembled WGS sequence"/>
</dbReference>
<dbReference type="RefSeq" id="WP_106581754.1">
    <property type="nucleotide sequence ID" value="NZ_PYGA01000003.1"/>
</dbReference>